<keyword evidence="8 10" id="KW-0449">Lipoprotein</keyword>
<dbReference type="InterPro" id="IPR003423">
    <property type="entry name" value="OMP_efflux"/>
</dbReference>
<comment type="similarity">
    <text evidence="2 10">Belongs to the outer membrane factor (OMF) (TC 1.B.17) family.</text>
</comment>
<evidence type="ECO:0000313" key="12">
    <source>
        <dbReference type="Proteomes" id="UP000254794"/>
    </source>
</evidence>
<dbReference type="PANTHER" id="PTHR30203">
    <property type="entry name" value="OUTER MEMBRANE CATION EFFLUX PROTEIN"/>
    <property type="match status" value="1"/>
</dbReference>
<dbReference type="PROSITE" id="PS51257">
    <property type="entry name" value="PROKAR_LIPOPROTEIN"/>
    <property type="match status" value="1"/>
</dbReference>
<keyword evidence="4 10" id="KW-0812">Transmembrane</keyword>
<evidence type="ECO:0000256" key="2">
    <source>
        <dbReference type="ARBA" id="ARBA00007613"/>
    </source>
</evidence>
<organism evidence="11 12">
    <name type="scientific">Legionella busanensis</name>
    <dbReference type="NCBI Taxonomy" id="190655"/>
    <lineage>
        <taxon>Bacteria</taxon>
        <taxon>Pseudomonadati</taxon>
        <taxon>Pseudomonadota</taxon>
        <taxon>Gammaproteobacteria</taxon>
        <taxon>Legionellales</taxon>
        <taxon>Legionellaceae</taxon>
        <taxon>Legionella</taxon>
    </lineage>
</organism>
<dbReference type="Gene3D" id="1.20.1600.10">
    <property type="entry name" value="Outer membrane efflux proteins (OEP)"/>
    <property type="match status" value="1"/>
</dbReference>
<dbReference type="GO" id="GO:0009279">
    <property type="term" value="C:cell outer membrane"/>
    <property type="evidence" value="ECO:0007669"/>
    <property type="project" value="UniProtKB-SubCell"/>
</dbReference>
<comment type="function">
    <text evidence="9">Could be involved in resistance to puromycin, acriflavine and tetraphenylarsonium chloride.</text>
</comment>
<dbReference type="Gene3D" id="2.20.200.10">
    <property type="entry name" value="Outer membrane efflux proteins (OEP)"/>
    <property type="match status" value="1"/>
</dbReference>
<evidence type="ECO:0000256" key="1">
    <source>
        <dbReference type="ARBA" id="ARBA00004370"/>
    </source>
</evidence>
<dbReference type="RefSeq" id="WP_115331994.1">
    <property type="nucleotide sequence ID" value="NZ_CAAAHP010000006.1"/>
</dbReference>
<evidence type="ECO:0000256" key="8">
    <source>
        <dbReference type="ARBA" id="ARBA00023288"/>
    </source>
</evidence>
<dbReference type="NCBIfam" id="TIGR01845">
    <property type="entry name" value="outer_NodT"/>
    <property type="match status" value="1"/>
</dbReference>
<dbReference type="AlphaFoldDB" id="A0A378JQ89"/>
<sequence length="486" mass="55338">MRGTLRMSVYFIFWMLLSCQVSLPPYQQTRSLKSIPNIEGEIRAQEKSPVIKSGDWPSKYWWLIYNSPELNTLMLEALCNNPSIHEVKSKMQAARQEALVTRSKLFPLVFFDFKENLQYVSKNGLFRALNRHFPRHADLIDLSLSFRYEFDFWGKNHNLLAAAIGRAKAERAEVAQVQLLTTTALAQAYFAYKVNLIKRQLYRQLVSVRQNIVTLQNKLLRNALASDLPTYTIVENLSEAKQLLADIENEVAVNRHLINILAGRNPEAALPTTKNLAHLPKKLIIPQTISIDLIARRPDLMAQIWRAKALAYQTGAAMADYYPDVNLAGLIGLESAGWEKLLRASSFTAALRPAIHLPIFTAGSIRANIRANKAQFDAAIFAYNNLLLRSTQEILDILAFAKSVYQQQLEQMRILNLAEERYRLVVKRERNGLDNGMEVYRQQEDVIEKKLMNLTILYNQYLVSIKLTKALGGGYCQAVVPLVKQS</sequence>
<evidence type="ECO:0000256" key="9">
    <source>
        <dbReference type="ARBA" id="ARBA00037313"/>
    </source>
</evidence>
<dbReference type="OrthoDB" id="9770517at2"/>
<keyword evidence="3 10" id="KW-1134">Transmembrane beta strand</keyword>
<dbReference type="GO" id="GO:0015562">
    <property type="term" value="F:efflux transmembrane transporter activity"/>
    <property type="evidence" value="ECO:0007669"/>
    <property type="project" value="InterPro"/>
</dbReference>
<evidence type="ECO:0000313" key="11">
    <source>
        <dbReference type="EMBL" id="STX52433.1"/>
    </source>
</evidence>
<protein>
    <submittedName>
        <fullName evidence="11">Outer membrane efflux lipoprotein</fullName>
    </submittedName>
</protein>
<gene>
    <name evidence="11" type="primary">oprM</name>
    <name evidence="11" type="ORF">NCTC13316_02546</name>
</gene>
<evidence type="ECO:0000256" key="7">
    <source>
        <dbReference type="ARBA" id="ARBA00023139"/>
    </source>
</evidence>
<keyword evidence="5" id="KW-0732">Signal</keyword>
<name>A0A378JQ89_9GAMM</name>
<dbReference type="PANTHER" id="PTHR30203:SF20">
    <property type="entry name" value="MULTIDRUG RESISTANCE OUTER MEMBRANE PROTEIN MDTP-RELATED"/>
    <property type="match status" value="1"/>
</dbReference>
<dbReference type="Proteomes" id="UP000254794">
    <property type="component" value="Unassembled WGS sequence"/>
</dbReference>
<evidence type="ECO:0000256" key="5">
    <source>
        <dbReference type="ARBA" id="ARBA00022729"/>
    </source>
</evidence>
<evidence type="ECO:0000256" key="6">
    <source>
        <dbReference type="ARBA" id="ARBA00023136"/>
    </source>
</evidence>
<dbReference type="EMBL" id="UGOD01000001">
    <property type="protein sequence ID" value="STX52433.1"/>
    <property type="molecule type" value="Genomic_DNA"/>
</dbReference>
<accession>A0A378JQ89</accession>
<evidence type="ECO:0000256" key="3">
    <source>
        <dbReference type="ARBA" id="ARBA00022452"/>
    </source>
</evidence>
<reference evidence="11 12" key="1">
    <citation type="submission" date="2018-06" db="EMBL/GenBank/DDBJ databases">
        <authorList>
            <consortium name="Pathogen Informatics"/>
            <person name="Doyle S."/>
        </authorList>
    </citation>
    <scope>NUCLEOTIDE SEQUENCE [LARGE SCALE GENOMIC DNA]</scope>
    <source>
        <strain evidence="11 12">NCTC13316</strain>
    </source>
</reference>
<dbReference type="SUPFAM" id="SSF56954">
    <property type="entry name" value="Outer membrane efflux proteins (OEP)"/>
    <property type="match status" value="1"/>
</dbReference>
<evidence type="ECO:0000256" key="4">
    <source>
        <dbReference type="ARBA" id="ARBA00022692"/>
    </source>
</evidence>
<proteinExistence type="inferred from homology"/>
<keyword evidence="7 10" id="KW-0564">Palmitate</keyword>
<keyword evidence="6 10" id="KW-0472">Membrane</keyword>
<keyword evidence="12" id="KW-1185">Reference proteome</keyword>
<evidence type="ECO:0000256" key="10">
    <source>
        <dbReference type="RuleBase" id="RU362097"/>
    </source>
</evidence>
<dbReference type="InterPro" id="IPR010131">
    <property type="entry name" value="MdtP/NodT-like"/>
</dbReference>
<comment type="subcellular location">
    <subcellularLocation>
        <location evidence="10">Cell outer membrane</location>
        <topology evidence="10">Lipid-anchor</topology>
    </subcellularLocation>
    <subcellularLocation>
        <location evidence="1">Membrane</location>
    </subcellularLocation>
</comment>
<dbReference type="Pfam" id="PF02321">
    <property type="entry name" value="OEP"/>
    <property type="match status" value="2"/>
</dbReference>